<evidence type="ECO:0000256" key="1">
    <source>
        <dbReference type="SAM" id="MobiDB-lite"/>
    </source>
</evidence>
<feature type="compositionally biased region" description="Polar residues" evidence="1">
    <location>
        <begin position="1"/>
        <end position="14"/>
    </location>
</feature>
<evidence type="ECO:0000313" key="2">
    <source>
        <dbReference type="EMBL" id="TFD47272.1"/>
    </source>
</evidence>
<sequence>MGMQLNNNISTPSTPARAEGARGGVEQPTVPLSGGVRSTPVDTVAIAKKTEAVATENRLAAASRITSGEMAAQVAEVTQEKILAEPAVAVSAQARQSSADVLQILDPKPQ</sequence>
<dbReference type="Proteomes" id="UP000297447">
    <property type="component" value="Unassembled WGS sequence"/>
</dbReference>
<comment type="caution">
    <text evidence="2">The sequence shown here is derived from an EMBL/GenBank/DDBJ whole genome shotgun (WGS) entry which is preliminary data.</text>
</comment>
<evidence type="ECO:0000313" key="3">
    <source>
        <dbReference type="Proteomes" id="UP000297447"/>
    </source>
</evidence>
<protein>
    <recommendedName>
        <fullName evidence="4">Flagellin C-terminal domain-containing protein</fullName>
    </recommendedName>
</protein>
<accession>A0A4R8ZVL0</accession>
<dbReference type="InterPro" id="IPR042187">
    <property type="entry name" value="Flagellin_C_sub2"/>
</dbReference>
<reference evidence="2 3" key="1">
    <citation type="submission" date="2019-03" db="EMBL/GenBank/DDBJ databases">
        <title>Genomics of glacier-inhabiting Cryobacterium strains.</title>
        <authorList>
            <person name="Liu Q."/>
            <person name="Xin Y.-H."/>
        </authorList>
    </citation>
    <scope>NUCLEOTIDE SEQUENCE [LARGE SCALE GENOMIC DNA]</scope>
    <source>
        <strain evidence="2 3">Hh14</strain>
    </source>
</reference>
<gene>
    <name evidence="2" type="ORF">E3T55_15505</name>
</gene>
<dbReference type="RefSeq" id="WP_134520462.1">
    <property type="nucleotide sequence ID" value="NZ_SOHE01000065.1"/>
</dbReference>
<feature type="region of interest" description="Disordered" evidence="1">
    <location>
        <begin position="1"/>
        <end position="38"/>
    </location>
</feature>
<proteinExistence type="predicted"/>
<keyword evidence="3" id="KW-1185">Reference proteome</keyword>
<dbReference type="Gene3D" id="6.10.10.10">
    <property type="entry name" value="Flagellar export chaperone, C-terminal domain"/>
    <property type="match status" value="1"/>
</dbReference>
<dbReference type="GO" id="GO:0009288">
    <property type="term" value="C:bacterial-type flagellum"/>
    <property type="evidence" value="ECO:0007669"/>
    <property type="project" value="InterPro"/>
</dbReference>
<dbReference type="EMBL" id="SOHE01000065">
    <property type="protein sequence ID" value="TFD47272.1"/>
    <property type="molecule type" value="Genomic_DNA"/>
</dbReference>
<organism evidence="2 3">
    <name type="scientific">Cryobacterium frigoriphilum</name>
    <dbReference type="NCBI Taxonomy" id="1259150"/>
    <lineage>
        <taxon>Bacteria</taxon>
        <taxon>Bacillati</taxon>
        <taxon>Actinomycetota</taxon>
        <taxon>Actinomycetes</taxon>
        <taxon>Micrococcales</taxon>
        <taxon>Microbacteriaceae</taxon>
        <taxon>Cryobacterium</taxon>
    </lineage>
</organism>
<evidence type="ECO:0008006" key="4">
    <source>
        <dbReference type="Google" id="ProtNLM"/>
    </source>
</evidence>
<dbReference type="OrthoDB" id="5117388at2"/>
<name>A0A4R8ZVL0_9MICO</name>
<dbReference type="AlphaFoldDB" id="A0A4R8ZVL0"/>